<proteinExistence type="predicted"/>
<organism evidence="1 2">
    <name type="scientific">Paraburkholderia lacunae</name>
    <dbReference type="NCBI Taxonomy" id="2211104"/>
    <lineage>
        <taxon>Bacteria</taxon>
        <taxon>Pseudomonadati</taxon>
        <taxon>Pseudomonadota</taxon>
        <taxon>Betaproteobacteria</taxon>
        <taxon>Burkholderiales</taxon>
        <taxon>Burkholderiaceae</taxon>
        <taxon>Paraburkholderia</taxon>
    </lineage>
</organism>
<protein>
    <recommendedName>
        <fullName evidence="3">LysR substrate-binding domain-containing protein</fullName>
    </recommendedName>
</protein>
<reference evidence="2" key="1">
    <citation type="submission" date="2018-05" db="EMBL/GenBank/DDBJ databases">
        <authorList>
            <person name="Feng T."/>
        </authorList>
    </citation>
    <scope>NUCLEOTIDE SEQUENCE [LARGE SCALE GENOMIC DNA]</scope>
    <source>
        <strain evidence="2">S27</strain>
    </source>
</reference>
<keyword evidence="2" id="KW-1185">Reference proteome</keyword>
<sequence>MRDDLSNLRVNPKGSLRISASQRLGRSHIAPIVSLMKKRYPELEIGLELVDRRSAQSAKVRVCVDFLKQEHAQGEFALWKT</sequence>
<name>A0A370N808_9BURK</name>
<evidence type="ECO:0000313" key="1">
    <source>
        <dbReference type="EMBL" id="RDK01722.1"/>
    </source>
</evidence>
<dbReference type="RefSeq" id="WP_115101591.1">
    <property type="nucleotide sequence ID" value="NZ_QHKS01000009.1"/>
</dbReference>
<evidence type="ECO:0008006" key="3">
    <source>
        <dbReference type="Google" id="ProtNLM"/>
    </source>
</evidence>
<dbReference type="AlphaFoldDB" id="A0A370N808"/>
<gene>
    <name evidence="1" type="ORF">DLM46_15245</name>
</gene>
<evidence type="ECO:0000313" key="2">
    <source>
        <dbReference type="Proteomes" id="UP000254875"/>
    </source>
</evidence>
<dbReference type="Gene3D" id="3.40.190.10">
    <property type="entry name" value="Periplasmic binding protein-like II"/>
    <property type="match status" value="1"/>
</dbReference>
<dbReference type="Proteomes" id="UP000254875">
    <property type="component" value="Unassembled WGS sequence"/>
</dbReference>
<accession>A0A370N808</accession>
<comment type="caution">
    <text evidence="1">The sequence shown here is derived from an EMBL/GenBank/DDBJ whole genome shotgun (WGS) entry which is preliminary data.</text>
</comment>
<dbReference type="EMBL" id="QHKS01000009">
    <property type="protein sequence ID" value="RDK01722.1"/>
    <property type="molecule type" value="Genomic_DNA"/>
</dbReference>